<sequence length="718" mass="80709">MPLTLPGSLHPSNKDAIACDKRWRYLILCRNEKGLLAYGSHCTLIVVDCLRRMIIQTLEKHNAAISHVSWAPEEDARPILERQLRCASADISGLIVVWNVLEGSPLSSFRHLNSAPLSIGWYPWEDASSDFLLALHSPSTLVLWNTATGDRIWNVLYVQQVCLFALDPFDAARLTLGMSDSSLLMVEDVMLHKAPAGQGTSLSAFKNAASIVQLQYHNAYSNILFAASSTEVVCVETECRCVIWRHICESPLLKLLSCSDRDAIFTVHASGTVVLRISHVAEDGKGNARMAYERVQCFETQRQSAHHRISGTALCPITQSTLALLYNSGRVAFYQLVWRFSDVKFVENEKCERRAQFARIPDEVPNGYVKCGQQHSTVFAFWRIEVSGVGFNLMQYWVPRNFTATPKITFFRLSNVGEMFSLGQSASSVRMRPMDTLEGEHALHLAAIGSNQGMIHLVNVFSATIHKELHVHTCPIKCLDWGGPHTLISAAYAHSLSTSPLVRNDVFVTDIRTGESKRLRPEIEETPVEMLRVSFYHCYVAIGFRNEPLEIWHLKSMRLLRRMSRACPVIVDMAWSGKHHAIKKVIDGVEPVFRENLVVLDQDCHLYHVVVKGLHVRDGKEVNSQWKTGVASMKSLVWKDDLLAMGDSSGRLGVWDLGRRQCRQTSGSPRGPIIKMTFSRLNGDHTLAVLHSSAVFLWDADQLTVIQVCQFSIYLFRV</sequence>
<dbReference type="SMART" id="SM00320">
    <property type="entry name" value="WD40"/>
    <property type="match status" value="4"/>
</dbReference>
<dbReference type="InterPro" id="IPR001680">
    <property type="entry name" value="WD40_rpt"/>
</dbReference>
<reference evidence="5" key="1">
    <citation type="submission" date="2016-06" db="UniProtKB">
        <authorList>
            <consortium name="WormBaseParasite"/>
        </authorList>
    </citation>
    <scope>IDENTIFICATION</scope>
</reference>
<evidence type="ECO:0000259" key="2">
    <source>
        <dbReference type="Pfam" id="PF23752"/>
    </source>
</evidence>
<dbReference type="InterPro" id="IPR057852">
    <property type="entry name" value="Beta-prop_WDR11_1st"/>
</dbReference>
<dbReference type="Pfam" id="PF23752">
    <property type="entry name" value="Beta-prop_WDR11_2nd"/>
    <property type="match status" value="1"/>
</dbReference>
<dbReference type="Pfam" id="PF23751">
    <property type="entry name" value="Beta-prop_WDR11_1st"/>
    <property type="match status" value="1"/>
</dbReference>
<evidence type="ECO:0000313" key="5">
    <source>
        <dbReference type="WBParaSite" id="TCNE_0001574301-mRNA-1"/>
    </source>
</evidence>
<dbReference type="WBParaSite" id="TCNE_0001574301-mRNA-1">
    <property type="protein sequence ID" value="TCNE_0001574301-mRNA-1"/>
    <property type="gene ID" value="TCNE_0001574301"/>
</dbReference>
<feature type="domain" description="WDR11 second beta-propeller" evidence="2">
    <location>
        <begin position="441"/>
        <end position="571"/>
    </location>
</feature>
<dbReference type="EMBL" id="UYWY01023066">
    <property type="protein sequence ID" value="VDM47063.1"/>
    <property type="molecule type" value="Genomic_DNA"/>
</dbReference>
<dbReference type="PANTHER" id="PTHR14593:SF5">
    <property type="entry name" value="WD REPEAT-CONTAINING PROTEIN 11"/>
    <property type="match status" value="1"/>
</dbReference>
<dbReference type="AlphaFoldDB" id="A0A183V4S2"/>
<dbReference type="Gene3D" id="2.130.10.10">
    <property type="entry name" value="YVTN repeat-like/Quinoprotein amine dehydrogenase"/>
    <property type="match status" value="2"/>
</dbReference>
<dbReference type="Proteomes" id="UP000050794">
    <property type="component" value="Unassembled WGS sequence"/>
</dbReference>
<evidence type="ECO:0000259" key="1">
    <source>
        <dbReference type="Pfam" id="PF23751"/>
    </source>
</evidence>
<organism evidence="4 5">
    <name type="scientific">Toxocara canis</name>
    <name type="common">Canine roundworm</name>
    <dbReference type="NCBI Taxonomy" id="6265"/>
    <lineage>
        <taxon>Eukaryota</taxon>
        <taxon>Metazoa</taxon>
        <taxon>Ecdysozoa</taxon>
        <taxon>Nematoda</taxon>
        <taxon>Chromadorea</taxon>
        <taxon>Rhabditida</taxon>
        <taxon>Spirurina</taxon>
        <taxon>Ascaridomorpha</taxon>
        <taxon>Ascaridoidea</taxon>
        <taxon>Toxocaridae</taxon>
        <taxon>Toxocara</taxon>
    </lineage>
</organism>
<dbReference type="InterPro" id="IPR057853">
    <property type="entry name" value="Beta-prop_WDR11_2nd"/>
</dbReference>
<reference evidence="3 4" key="2">
    <citation type="submission" date="2018-11" db="EMBL/GenBank/DDBJ databases">
        <authorList>
            <consortium name="Pathogen Informatics"/>
        </authorList>
    </citation>
    <scope>NUCLEOTIDE SEQUENCE [LARGE SCALE GENOMIC DNA]</scope>
</reference>
<evidence type="ECO:0000313" key="4">
    <source>
        <dbReference type="Proteomes" id="UP000050794"/>
    </source>
</evidence>
<proteinExistence type="predicted"/>
<name>A0A183V4S2_TOXCA</name>
<dbReference type="InterPro" id="IPR011047">
    <property type="entry name" value="Quinoprotein_ADH-like_sf"/>
</dbReference>
<accession>A0A183V4S2</accession>
<keyword evidence="4" id="KW-1185">Reference proteome</keyword>
<gene>
    <name evidence="3" type="ORF">TCNE_LOCUS15742</name>
</gene>
<dbReference type="InterPro" id="IPR015943">
    <property type="entry name" value="WD40/YVTN_repeat-like_dom_sf"/>
</dbReference>
<dbReference type="InterPro" id="IPR039694">
    <property type="entry name" value="WDR11"/>
</dbReference>
<feature type="domain" description="WDR11 first beta-propeller" evidence="1">
    <location>
        <begin position="33"/>
        <end position="175"/>
    </location>
</feature>
<dbReference type="SUPFAM" id="SSF50998">
    <property type="entry name" value="Quinoprotein alcohol dehydrogenase-like"/>
    <property type="match status" value="1"/>
</dbReference>
<dbReference type="GO" id="GO:0005737">
    <property type="term" value="C:cytoplasm"/>
    <property type="evidence" value="ECO:0007669"/>
    <property type="project" value="TreeGrafter"/>
</dbReference>
<dbReference type="PANTHER" id="PTHR14593">
    <property type="entry name" value="WD REPEAT-CONTAINING PROTEIN 11"/>
    <property type="match status" value="1"/>
</dbReference>
<evidence type="ECO:0000313" key="3">
    <source>
        <dbReference type="EMBL" id="VDM47063.1"/>
    </source>
</evidence>
<protein>
    <submittedName>
        <fullName evidence="5">Rav1p_C domain-containing protein</fullName>
    </submittedName>
</protein>